<feature type="region of interest" description="Disordered" evidence="2">
    <location>
        <begin position="837"/>
        <end position="861"/>
    </location>
</feature>
<dbReference type="EMBL" id="GL988044">
    <property type="protein sequence ID" value="EGS19494.1"/>
    <property type="molecule type" value="Genomic_DNA"/>
</dbReference>
<dbReference type="Gene3D" id="1.10.287.1490">
    <property type="match status" value="1"/>
</dbReference>
<reference evidence="3 4" key="1">
    <citation type="journal article" date="2011" name="Cell">
        <title>Insight into structure and assembly of the nuclear pore complex by utilizing the genome of a eukaryotic thermophile.</title>
        <authorList>
            <person name="Amlacher S."/>
            <person name="Sarges P."/>
            <person name="Flemming D."/>
            <person name="van Noort V."/>
            <person name="Kunze R."/>
            <person name="Devos D.P."/>
            <person name="Arumugam M."/>
            <person name="Bork P."/>
            <person name="Hurt E."/>
        </authorList>
    </citation>
    <scope>NUCLEOTIDE SEQUENCE [LARGE SCALE GENOMIC DNA]</scope>
    <source>
        <strain evidence="4">DSM 1495 / CBS 144.50 / IMI 039719</strain>
    </source>
</reference>
<accession>G0SBB4</accession>
<evidence type="ECO:0000256" key="2">
    <source>
        <dbReference type="SAM" id="MobiDB-lite"/>
    </source>
</evidence>
<feature type="region of interest" description="Disordered" evidence="2">
    <location>
        <begin position="596"/>
        <end position="626"/>
    </location>
</feature>
<keyword evidence="4" id="KW-1185">Reference proteome</keyword>
<keyword evidence="1" id="KW-0175">Coiled coil</keyword>
<dbReference type="HOGENOM" id="CLU_332323_0_0_1"/>
<evidence type="ECO:0000313" key="4">
    <source>
        <dbReference type="Proteomes" id="UP000008066"/>
    </source>
</evidence>
<dbReference type="PANTHER" id="PTHR45615">
    <property type="entry name" value="MYOSIN HEAVY CHAIN, NON-MUSCLE"/>
    <property type="match status" value="1"/>
</dbReference>
<feature type="region of interest" description="Disordered" evidence="2">
    <location>
        <begin position="21"/>
        <end position="119"/>
    </location>
</feature>
<organism evidence="4">
    <name type="scientific">Chaetomium thermophilum (strain DSM 1495 / CBS 144.50 / IMI 039719)</name>
    <name type="common">Thermochaetoides thermophila</name>
    <dbReference type="NCBI Taxonomy" id="759272"/>
    <lineage>
        <taxon>Eukaryota</taxon>
        <taxon>Fungi</taxon>
        <taxon>Dikarya</taxon>
        <taxon>Ascomycota</taxon>
        <taxon>Pezizomycotina</taxon>
        <taxon>Sordariomycetes</taxon>
        <taxon>Sordariomycetidae</taxon>
        <taxon>Sordariales</taxon>
        <taxon>Chaetomiaceae</taxon>
        <taxon>Thermochaetoides</taxon>
    </lineage>
</organism>
<name>G0SBB4_CHATD</name>
<dbReference type="AlphaFoldDB" id="G0SBB4"/>
<dbReference type="GeneID" id="18259000"/>
<feature type="compositionally biased region" description="Low complexity" evidence="2">
    <location>
        <begin position="443"/>
        <end position="456"/>
    </location>
</feature>
<feature type="coiled-coil region" evidence="1">
    <location>
        <begin position="732"/>
        <end position="827"/>
    </location>
</feature>
<feature type="compositionally biased region" description="Polar residues" evidence="2">
    <location>
        <begin position="55"/>
        <end position="66"/>
    </location>
</feature>
<protein>
    <submittedName>
        <fullName evidence="3">Uncharacterized protein</fullName>
    </submittedName>
</protein>
<feature type="compositionally biased region" description="Basic and acidic residues" evidence="2">
    <location>
        <begin position="839"/>
        <end position="861"/>
    </location>
</feature>
<feature type="coiled-coil region" evidence="1">
    <location>
        <begin position="651"/>
        <end position="699"/>
    </location>
</feature>
<dbReference type="KEGG" id="cthr:CTHT_0049620"/>
<feature type="region of interest" description="Disordered" evidence="2">
    <location>
        <begin position="442"/>
        <end position="488"/>
    </location>
</feature>
<proteinExistence type="predicted"/>
<dbReference type="PANTHER" id="PTHR45615:SF80">
    <property type="entry name" value="GRIP DOMAIN-CONTAINING PROTEIN"/>
    <property type="match status" value="1"/>
</dbReference>
<evidence type="ECO:0000256" key="1">
    <source>
        <dbReference type="SAM" id="Coils"/>
    </source>
</evidence>
<feature type="compositionally biased region" description="Basic and acidic residues" evidence="2">
    <location>
        <begin position="44"/>
        <end position="53"/>
    </location>
</feature>
<sequence>MAEMVYDYPRRDEDEDACIIVNAKSGKPGSSGKKSDGIQSVSAPEKKSDKPYTKDASTASNNNDSTFAKAKKHTCNKKDPNAPKRPRGRPPKKNVTASSNTKDTAIVLSDDEDAESGPSAKIKVIASSTKSKQSTLPPVPAFPVEPHPAKISTGGGFTASHGYDMAPPTMPAHHHGYGGPHMHAADSQDVIYALQHDLTAERSLRIQLEAECAHLRAALADHEAQFVTRLAKETQAMQQRLQEVIRERDELGAAYGGVSVRVQALAGEVSMLENKLKEAEEENQRLRAQIQNEVDKDELTVAHRIYKREGTPIPVLRRAGDDTMSMAEMVNAAETSAAGDLMQLVDNNNNNRDIGPASPVNDHAAHFNHTTQHRDRYPSTKHRDCAVSVGEPRIAAPTTCPETFCPPEHGLTSLSGTIRQHHDSHQTNISSAADRAVDRAYRVRSPSESVSVRSCSQANMNDRNRSLSPRPRTVPPVNPNDAALSGQLPYNNPTVPGRSPVPNRDDDVFLPGQNETHASLHRAFVDKYGSLSREQLAAALRNAELAAAEVCDELLEAREKWHVAKDRLVEVEEELGEVKGELERIKGVVERVMREHGEQAGDGGTREGDTVEEKTGTELESADASTAMTTTGQNNALGELPTDIPILHNMLANLRSERNNLHAELYQLQTRLNDLQIMHEKTKAELAERNKEYDEVEAEVRAGQSHWAQEIRLMNLKLDMLRSEASTSSSTITSLQAQISDLEKEKIKLVEEKRELESKLEKVKKEFEDEGRKLVKEMNASWEEEVLWLEGELDRARVECEKLGEVCKRQREEIRELRERLEEMVKKDGLLNMELDTLGAKHTETKNKKAKDGHAKDEKGK</sequence>
<gene>
    <name evidence="3" type="ORF">CTHT_0049620</name>
</gene>
<dbReference type="RefSeq" id="XP_006695316.1">
    <property type="nucleotide sequence ID" value="XM_006695253.1"/>
</dbReference>
<evidence type="ECO:0000313" key="3">
    <source>
        <dbReference type="EMBL" id="EGS19494.1"/>
    </source>
</evidence>
<feature type="compositionally biased region" description="Basic and acidic residues" evidence="2">
    <location>
        <begin position="596"/>
        <end position="617"/>
    </location>
</feature>
<feature type="coiled-coil region" evidence="1">
    <location>
        <begin position="533"/>
        <end position="588"/>
    </location>
</feature>
<feature type="coiled-coil region" evidence="1">
    <location>
        <begin position="205"/>
        <end position="296"/>
    </location>
</feature>
<dbReference type="Proteomes" id="UP000008066">
    <property type="component" value="Unassembled WGS sequence"/>
</dbReference>